<evidence type="ECO:0000256" key="7">
    <source>
        <dbReference type="SAM" id="MobiDB-lite"/>
    </source>
</evidence>
<evidence type="ECO:0000256" key="3">
    <source>
        <dbReference type="ARBA" id="ARBA00022801"/>
    </source>
</evidence>
<dbReference type="InterPro" id="IPR001650">
    <property type="entry name" value="Helicase_C-like"/>
</dbReference>
<evidence type="ECO:0000256" key="4">
    <source>
        <dbReference type="ARBA" id="ARBA00022806"/>
    </source>
</evidence>
<dbReference type="GO" id="GO:0016787">
    <property type="term" value="F:hydrolase activity"/>
    <property type="evidence" value="ECO:0007669"/>
    <property type="project" value="UniProtKB-KW"/>
</dbReference>
<dbReference type="GO" id="GO:0003724">
    <property type="term" value="F:RNA helicase activity"/>
    <property type="evidence" value="ECO:0007669"/>
    <property type="project" value="UniProtKB-EC"/>
</dbReference>
<dbReference type="InterPro" id="IPR050079">
    <property type="entry name" value="DEAD_box_RNA_helicase"/>
</dbReference>
<comment type="caution">
    <text evidence="9">The sequence shown here is derived from an EMBL/GenBank/DDBJ whole genome shotgun (WGS) entry which is preliminary data.</text>
</comment>
<dbReference type="Pfam" id="PF00271">
    <property type="entry name" value="Helicase_C"/>
    <property type="match status" value="1"/>
</dbReference>
<dbReference type="SUPFAM" id="SSF52540">
    <property type="entry name" value="P-loop containing nucleoside triphosphate hydrolases"/>
    <property type="match status" value="1"/>
</dbReference>
<organism evidence="9 10">
    <name type="scientific">Clathrus columnatus</name>
    <dbReference type="NCBI Taxonomy" id="1419009"/>
    <lineage>
        <taxon>Eukaryota</taxon>
        <taxon>Fungi</taxon>
        <taxon>Dikarya</taxon>
        <taxon>Basidiomycota</taxon>
        <taxon>Agaricomycotina</taxon>
        <taxon>Agaricomycetes</taxon>
        <taxon>Phallomycetidae</taxon>
        <taxon>Phallales</taxon>
        <taxon>Clathraceae</taxon>
        <taxon>Clathrus</taxon>
    </lineage>
</organism>
<dbReference type="GO" id="GO:0005524">
    <property type="term" value="F:ATP binding"/>
    <property type="evidence" value="ECO:0007669"/>
    <property type="project" value="UniProtKB-KW"/>
</dbReference>
<evidence type="ECO:0000313" key="10">
    <source>
        <dbReference type="Proteomes" id="UP001050691"/>
    </source>
</evidence>
<evidence type="ECO:0000313" key="9">
    <source>
        <dbReference type="EMBL" id="GJJ11443.1"/>
    </source>
</evidence>
<keyword evidence="3" id="KW-0378">Hydrolase</keyword>
<evidence type="ECO:0000259" key="8">
    <source>
        <dbReference type="PROSITE" id="PS51194"/>
    </source>
</evidence>
<keyword evidence="4" id="KW-0347">Helicase</keyword>
<evidence type="ECO:0000256" key="2">
    <source>
        <dbReference type="ARBA" id="ARBA00022741"/>
    </source>
</evidence>
<protein>
    <recommendedName>
        <fullName evidence="1">RNA helicase</fullName>
        <ecNumber evidence="1">3.6.4.13</ecNumber>
    </recommendedName>
</protein>
<sequence length="281" mass="32025">MSSPQNYYITCYRFAAPEAKPEENNNSASTGKKRKRSESPPRSKKSKRGHKSDKEYGVSRGIDFVSVSCVLNFDLPSSSRAYVHRIGRTARAGKSGIAISFVVPEDEWGKDKVVGCVGTTKKDEKVFARIVKKQKQKGHEIKEWAFDQKQVEAFRYRMEDALRSVTKRVIGEARVKEITSEMLNSDKLKAYFEDNPRTLEFLRHDKPLHPTRIQPHLKYVPKYLKQGTVPGEITEGVDESQETEFIPFKKPTNHSRRGRGRGRGGKSNLGRKKKDPLKGVR</sequence>
<dbReference type="PROSITE" id="PS51194">
    <property type="entry name" value="HELICASE_CTER"/>
    <property type="match status" value="1"/>
</dbReference>
<dbReference type="PANTHER" id="PTHR47959">
    <property type="entry name" value="ATP-DEPENDENT RNA HELICASE RHLE-RELATED"/>
    <property type="match status" value="1"/>
</dbReference>
<name>A0AAV5AFK6_9AGAM</name>
<accession>A0AAV5AFK6</accession>
<dbReference type="Gene3D" id="3.40.50.300">
    <property type="entry name" value="P-loop containing nucleotide triphosphate hydrolases"/>
    <property type="match status" value="1"/>
</dbReference>
<feature type="region of interest" description="Disordered" evidence="7">
    <location>
        <begin position="235"/>
        <end position="281"/>
    </location>
</feature>
<dbReference type="GO" id="GO:0005829">
    <property type="term" value="C:cytosol"/>
    <property type="evidence" value="ECO:0007669"/>
    <property type="project" value="TreeGrafter"/>
</dbReference>
<dbReference type="SMART" id="SM00490">
    <property type="entry name" value="HELICc"/>
    <property type="match status" value="1"/>
</dbReference>
<feature type="compositionally biased region" description="Basic residues" evidence="7">
    <location>
        <begin position="31"/>
        <end position="51"/>
    </location>
</feature>
<feature type="domain" description="Helicase C-terminal" evidence="8">
    <location>
        <begin position="1"/>
        <end position="149"/>
    </location>
</feature>
<dbReference type="Proteomes" id="UP001050691">
    <property type="component" value="Unassembled WGS sequence"/>
</dbReference>
<dbReference type="EC" id="3.6.4.13" evidence="1"/>
<feature type="compositionally biased region" description="Basic residues" evidence="7">
    <location>
        <begin position="251"/>
        <end position="275"/>
    </location>
</feature>
<dbReference type="InterPro" id="IPR027417">
    <property type="entry name" value="P-loop_NTPase"/>
</dbReference>
<proteinExistence type="predicted"/>
<evidence type="ECO:0000256" key="1">
    <source>
        <dbReference type="ARBA" id="ARBA00012552"/>
    </source>
</evidence>
<evidence type="ECO:0000256" key="5">
    <source>
        <dbReference type="ARBA" id="ARBA00022840"/>
    </source>
</evidence>
<keyword evidence="2" id="KW-0547">Nucleotide-binding</keyword>
<comment type="catalytic activity">
    <reaction evidence="6">
        <text>ATP + H2O = ADP + phosphate + H(+)</text>
        <dbReference type="Rhea" id="RHEA:13065"/>
        <dbReference type="ChEBI" id="CHEBI:15377"/>
        <dbReference type="ChEBI" id="CHEBI:15378"/>
        <dbReference type="ChEBI" id="CHEBI:30616"/>
        <dbReference type="ChEBI" id="CHEBI:43474"/>
        <dbReference type="ChEBI" id="CHEBI:456216"/>
        <dbReference type="EC" id="3.6.4.13"/>
    </reaction>
</comment>
<dbReference type="AlphaFoldDB" id="A0AAV5AFK6"/>
<keyword evidence="5" id="KW-0067">ATP-binding</keyword>
<evidence type="ECO:0000256" key="6">
    <source>
        <dbReference type="ARBA" id="ARBA00047984"/>
    </source>
</evidence>
<feature type="region of interest" description="Disordered" evidence="7">
    <location>
        <begin position="20"/>
        <end position="54"/>
    </location>
</feature>
<reference evidence="9" key="1">
    <citation type="submission" date="2021-10" db="EMBL/GenBank/DDBJ databases">
        <title>De novo Genome Assembly of Clathrus columnatus (Basidiomycota, Fungi) Using Illumina and Nanopore Sequence Data.</title>
        <authorList>
            <person name="Ogiso-Tanaka E."/>
            <person name="Itagaki H."/>
            <person name="Hosoya T."/>
            <person name="Hosaka K."/>
        </authorList>
    </citation>
    <scope>NUCLEOTIDE SEQUENCE</scope>
    <source>
        <strain evidence="9">MO-923</strain>
    </source>
</reference>
<dbReference type="EMBL" id="BPWL01000006">
    <property type="protein sequence ID" value="GJJ11443.1"/>
    <property type="molecule type" value="Genomic_DNA"/>
</dbReference>
<gene>
    <name evidence="9" type="ORF">Clacol_005676</name>
</gene>
<dbReference type="PANTHER" id="PTHR47959:SF1">
    <property type="entry name" value="ATP-DEPENDENT RNA HELICASE DBPA"/>
    <property type="match status" value="1"/>
</dbReference>
<keyword evidence="10" id="KW-1185">Reference proteome</keyword>